<evidence type="ECO:0000313" key="2">
    <source>
        <dbReference type="EMBL" id="KAK7006701.1"/>
    </source>
</evidence>
<dbReference type="AlphaFoldDB" id="A0AAW0ADC2"/>
<evidence type="ECO:0000256" key="1">
    <source>
        <dbReference type="SAM" id="Phobius"/>
    </source>
</evidence>
<reference evidence="2 3" key="1">
    <citation type="journal article" date="2024" name="J Genomics">
        <title>Draft genome sequencing and assembly of Favolaschia claudopus CIRM-BRFM 2984 isolated from oak limbs.</title>
        <authorList>
            <person name="Navarro D."/>
            <person name="Drula E."/>
            <person name="Chaduli D."/>
            <person name="Cazenave R."/>
            <person name="Ahrendt S."/>
            <person name="Wang J."/>
            <person name="Lipzen A."/>
            <person name="Daum C."/>
            <person name="Barry K."/>
            <person name="Grigoriev I.V."/>
            <person name="Favel A."/>
            <person name="Rosso M.N."/>
            <person name="Martin F."/>
        </authorList>
    </citation>
    <scope>NUCLEOTIDE SEQUENCE [LARGE SCALE GENOMIC DNA]</scope>
    <source>
        <strain evidence="2 3">CIRM-BRFM 2984</strain>
    </source>
</reference>
<keyword evidence="1" id="KW-0812">Transmembrane</keyword>
<protein>
    <submittedName>
        <fullName evidence="2">Uncharacterized protein</fullName>
    </submittedName>
</protein>
<name>A0AAW0ADC2_9AGAR</name>
<accession>A0AAW0ADC2</accession>
<evidence type="ECO:0000313" key="3">
    <source>
        <dbReference type="Proteomes" id="UP001362999"/>
    </source>
</evidence>
<organism evidence="2 3">
    <name type="scientific">Favolaschia claudopus</name>
    <dbReference type="NCBI Taxonomy" id="2862362"/>
    <lineage>
        <taxon>Eukaryota</taxon>
        <taxon>Fungi</taxon>
        <taxon>Dikarya</taxon>
        <taxon>Basidiomycota</taxon>
        <taxon>Agaricomycotina</taxon>
        <taxon>Agaricomycetes</taxon>
        <taxon>Agaricomycetidae</taxon>
        <taxon>Agaricales</taxon>
        <taxon>Marasmiineae</taxon>
        <taxon>Mycenaceae</taxon>
        <taxon>Favolaschia</taxon>
    </lineage>
</organism>
<keyword evidence="1" id="KW-0472">Membrane</keyword>
<comment type="caution">
    <text evidence="2">The sequence shown here is derived from an EMBL/GenBank/DDBJ whole genome shotgun (WGS) entry which is preliminary data.</text>
</comment>
<keyword evidence="3" id="KW-1185">Reference proteome</keyword>
<keyword evidence="1" id="KW-1133">Transmembrane helix</keyword>
<sequence length="203" mass="22543">MSRAQVTLPPSTSSFNSRRFDFPFTTLLRVFYAAIHVGLGLGFCGPLSTHHPFPTRLRHLRLIETQPTIARHLVQHPPVPLLPDFRRRRAQARRCRGHVISQNDPPLVSLGAFTFPPSSNQQTPHVPGSNSGHNRGTALCVSVVLSSIHTYAHVSRDSHQRAQALSFPVASPLPFSSLQNSVSSVVNQYQQPSHYCRQFSTPV</sequence>
<dbReference type="EMBL" id="JAWWNJ010000075">
    <property type="protein sequence ID" value="KAK7006701.1"/>
    <property type="molecule type" value="Genomic_DNA"/>
</dbReference>
<dbReference type="Proteomes" id="UP001362999">
    <property type="component" value="Unassembled WGS sequence"/>
</dbReference>
<proteinExistence type="predicted"/>
<feature type="transmembrane region" description="Helical" evidence="1">
    <location>
        <begin position="30"/>
        <end position="49"/>
    </location>
</feature>
<gene>
    <name evidence="2" type="ORF">R3P38DRAFT_1699812</name>
</gene>